<sequence>MVQERAAREAEEMLVNQGVAAIEELVGGMNSGMKTKQTELQLMVGSRYHELLESADHIVAMRDHVVHVAKSLHNLGDDVASICARLQERHQKSLAAMLEVDGNAAAAEEPQPEFVTALGCPPAIGAAELVGGGGDALAWDLMDAQRFVAAALGAAARRRLRVLGPVIAQVPIPTRTLTRTRTRTLP</sequence>
<dbReference type="AlphaFoldDB" id="A0A7S1UF68"/>
<evidence type="ECO:0000313" key="1">
    <source>
        <dbReference type="EMBL" id="CAD9266391.1"/>
    </source>
</evidence>
<dbReference type="Pfam" id="PF08700">
    <property type="entry name" value="VPS51_Exo84_N"/>
    <property type="match status" value="1"/>
</dbReference>
<protein>
    <submittedName>
        <fullName evidence="1">Uncharacterized protein</fullName>
    </submittedName>
</protein>
<gene>
    <name evidence="1" type="ORF">PPAR1163_LOCUS24816</name>
</gene>
<organism evidence="1">
    <name type="scientific">Phaeomonas parva</name>
    <dbReference type="NCBI Taxonomy" id="124430"/>
    <lineage>
        <taxon>Eukaryota</taxon>
        <taxon>Sar</taxon>
        <taxon>Stramenopiles</taxon>
        <taxon>Ochrophyta</taxon>
        <taxon>Pinguiophyceae</taxon>
        <taxon>Pinguiochrysidales</taxon>
        <taxon>Pinguiochrysidaceae</taxon>
        <taxon>Phaeomonas</taxon>
    </lineage>
</organism>
<proteinExistence type="predicted"/>
<name>A0A7S1UF68_9STRA</name>
<reference evidence="1" key="1">
    <citation type="submission" date="2021-01" db="EMBL/GenBank/DDBJ databases">
        <authorList>
            <person name="Corre E."/>
            <person name="Pelletier E."/>
            <person name="Niang G."/>
            <person name="Scheremetjew M."/>
            <person name="Finn R."/>
            <person name="Kale V."/>
            <person name="Holt S."/>
            <person name="Cochrane G."/>
            <person name="Meng A."/>
            <person name="Brown T."/>
            <person name="Cohen L."/>
        </authorList>
    </citation>
    <scope>NUCLEOTIDE SEQUENCE</scope>
    <source>
        <strain evidence="1">CCMP2877</strain>
    </source>
</reference>
<accession>A0A7S1UF68</accession>
<dbReference type="EMBL" id="HBGJ01039421">
    <property type="protein sequence ID" value="CAD9266391.1"/>
    <property type="molecule type" value="Transcribed_RNA"/>
</dbReference>